<dbReference type="PROSITE" id="PS51707">
    <property type="entry name" value="CYTH"/>
    <property type="match status" value="1"/>
</dbReference>
<dbReference type="Proteomes" id="UP001595904">
    <property type="component" value="Unassembled WGS sequence"/>
</dbReference>
<dbReference type="PIRSF" id="PIRSF016487">
    <property type="entry name" value="CYTH_UCP016487"/>
    <property type="match status" value="1"/>
</dbReference>
<comment type="caution">
    <text evidence="2">The sequence shown here is derived from an EMBL/GenBank/DDBJ whole genome shotgun (WGS) entry which is preliminary data.</text>
</comment>
<dbReference type="Pfam" id="PF01928">
    <property type="entry name" value="CYTH"/>
    <property type="match status" value="1"/>
</dbReference>
<dbReference type="EMBL" id="JBHSDU010000003">
    <property type="protein sequence ID" value="MFC4311251.1"/>
    <property type="molecule type" value="Genomic_DNA"/>
</dbReference>
<organism evidence="2 3">
    <name type="scientific">Steroidobacter flavus</name>
    <dbReference type="NCBI Taxonomy" id="1842136"/>
    <lineage>
        <taxon>Bacteria</taxon>
        <taxon>Pseudomonadati</taxon>
        <taxon>Pseudomonadota</taxon>
        <taxon>Gammaproteobacteria</taxon>
        <taxon>Steroidobacterales</taxon>
        <taxon>Steroidobacteraceae</taxon>
        <taxon>Steroidobacter</taxon>
    </lineage>
</organism>
<sequence length="152" mass="17679">MATEIERKFLVRGEGWRQAAPLEIRQGYLNRDKQRTVRVRITGARAYLTVKGMPKGLARPEFEYEIPLADAEQMLSLCEGPLLEKRRHVVNHAGTTWEVDEFLGENAGLIVAEVELEDERQSFERPDWLHTEVTDDPRYLNSNLSMHPYARW</sequence>
<proteinExistence type="predicted"/>
<evidence type="ECO:0000313" key="2">
    <source>
        <dbReference type="EMBL" id="MFC4311251.1"/>
    </source>
</evidence>
<dbReference type="Gene3D" id="2.40.320.10">
    <property type="entry name" value="Hypothetical Protein Pfu-838710-001"/>
    <property type="match status" value="1"/>
</dbReference>
<dbReference type="InterPro" id="IPR033469">
    <property type="entry name" value="CYTH-like_dom_sf"/>
</dbReference>
<reference evidence="3" key="1">
    <citation type="journal article" date="2019" name="Int. J. Syst. Evol. Microbiol.">
        <title>The Global Catalogue of Microorganisms (GCM) 10K type strain sequencing project: providing services to taxonomists for standard genome sequencing and annotation.</title>
        <authorList>
            <consortium name="The Broad Institute Genomics Platform"/>
            <consortium name="The Broad Institute Genome Sequencing Center for Infectious Disease"/>
            <person name="Wu L."/>
            <person name="Ma J."/>
        </authorList>
    </citation>
    <scope>NUCLEOTIDE SEQUENCE [LARGE SCALE GENOMIC DNA]</scope>
    <source>
        <strain evidence="3">CGMCC 1.10759</strain>
    </source>
</reference>
<evidence type="ECO:0000313" key="3">
    <source>
        <dbReference type="Proteomes" id="UP001595904"/>
    </source>
</evidence>
<dbReference type="RefSeq" id="WP_380599421.1">
    <property type="nucleotide sequence ID" value="NZ_JBHSDU010000003.1"/>
</dbReference>
<dbReference type="PANTHER" id="PTHR40114:SF1">
    <property type="entry name" value="SLR0698 PROTEIN"/>
    <property type="match status" value="1"/>
</dbReference>
<protein>
    <submittedName>
        <fullName evidence="2">CYTH domain-containing protein</fullName>
    </submittedName>
</protein>
<name>A0ABV8SUJ7_9GAMM</name>
<gene>
    <name evidence="2" type="ORF">ACFPN2_19285</name>
</gene>
<dbReference type="PANTHER" id="PTHR40114">
    <property type="entry name" value="SLR0698 PROTEIN"/>
    <property type="match status" value="1"/>
</dbReference>
<dbReference type="InterPro" id="IPR012042">
    <property type="entry name" value="NeuTTM/CthTTM-like"/>
</dbReference>
<keyword evidence="3" id="KW-1185">Reference proteome</keyword>
<dbReference type="SMART" id="SM01118">
    <property type="entry name" value="CYTH"/>
    <property type="match status" value="1"/>
</dbReference>
<dbReference type="CDD" id="cd07891">
    <property type="entry name" value="CYTH-like_CthTTM-like_1"/>
    <property type="match status" value="1"/>
</dbReference>
<accession>A0ABV8SUJ7</accession>
<dbReference type="SUPFAM" id="SSF55154">
    <property type="entry name" value="CYTH-like phosphatases"/>
    <property type="match status" value="1"/>
</dbReference>
<feature type="domain" description="CYTH" evidence="1">
    <location>
        <begin position="2"/>
        <end position="146"/>
    </location>
</feature>
<dbReference type="InterPro" id="IPR023577">
    <property type="entry name" value="CYTH_domain"/>
</dbReference>
<evidence type="ECO:0000259" key="1">
    <source>
        <dbReference type="PROSITE" id="PS51707"/>
    </source>
</evidence>